<sequence>MAPSYFPLRWESTGDQWWYASPIDWAAANGLYDLVCELLHLDTNLLIKLTSLRRIRRLETVWDDEAQFDDVAKCRSQVAKRLLHECQMQSGHNSLIRAGYGGWLLYTAASAGDVGFVRELLDRDPLLVFGEGEYGVTDIFYAAARSKNSEVFRQLLDFSVSPRFSLSNGELEERLGDITSDFKWEMMNRAVHAAARGGNLEILRDLLRDCEDVLAYRDAQGSTILHTASGRGQVEVVEYLIAFFDTITIVDNQGNTALHVAAYRGHLAVVEVLIRASLSLTTLSNNYGDTFLHLAVAGFRSPGFRRLDKQIELIKQLVCGDTVNMQDVVNVKNNDGRTALHMAVTENIQSNLVELLMTVPSINLNIRDSGGMTPLDILKQRPKSASSELLIKQLISAGGISNCQDRKARSALVSHLRMQGIGSSPGTSFRIPDAEIFLYTGIDNASDASCDQSSVQFNTFSGELRQFGSPNSVNNKKSSSVTYAARRLKFLLQWRRRKEKKESSIDVRDNDSESFSTCVDLDDNPIPLRQMYSKSSSLPNNKRTVSFPSPSSMSSPTFMDKEKGVDISGPSCSNGKPPHPQGSFKHDSFNTKLINQYLCVGAQGLDMDESVCSTWSNQNYKHSGPLRERERMKQSSKEAEEARQKQIDDWLPVTSARNAKWWYSAFHNVTAMVGAGVLSLPYAMAELGWGPGIAVVLLSWIITLYTLWQMVEMHEMVPGKRFDRYHELGQHAFGEKLGLWVVVPQQLIVEVGVNIVYMVTGGKSLKKVHDVICPSCKDIKLTLWILIFASAHFVLSHLPNLNSVSGISLAAAVMSLSYSTIAWGAAIHKGKVPNVDYSYKAKSNVGAVFNFFSGLGDIAFAYAGHNVVLEIQATIPSTPEKPSKGPMWKGVVVAYIVVALCYFPVCFVGYYIYGNSVEDNILISLEKPVWLIAAANMFVVIHVIGSYQVFAMGVFDMVETFLVKKMNFPPSFTLRFITRTIYLPCIMWLAIYKPRRFSLSWCINWTCIILGATLMILAPIGALRNQIKDEFHRSGFTFDDEKEILKKCATFCINFNLSPSDLVTSWEIYYLNRQMNGTVVRDVEMDGFLGYLQEQKKVAIEEQEPNLHIYSSRDVDMILNDEDVDIKEEVPGTPPSESQNRYSEPSDSTPQTIGNVPSGKPSRLVTPFGQRTDKFVLKFSIDNKPTIENGEKEHDNENDEDDEIIRKVKPGKRCSFVVHGSGPEIGCRFMYDRIEDRFNALENRIRKYATALVSSRQYEEPQDPTVSSQKTIFTAGMVCCDGEGHLNDKSTLLQSSAEHSGGQRVRMELQNLSQFSIFPGQIIGVEGTNPSGHCFIASKLVDSVPLPVAADANSPPAKKQALDQEILPTELSSKQPELSVIIASGPFTTTDNLFFEPLRELLAYASKKLPQLLILLGPFIDSEHPEIKKGTVDRSFDEIFQTEILRRLQDHVEYMGSHARVVLVPSIRDANHDFIFPQPAFDIHPPDLKHQISSLTNPGFFEADQVKIGCCSVDVLKHLSAEEISRVPKDGKPSDRLKDIPLDFSLAPQALNIPLIPNILILPSDVKYFVKVLSLGERGEDKEQLKCICVNPGRLAKGEGGGTFVELDYYDSEPTKY</sequence>
<dbReference type="GO" id="GO:0006270">
    <property type="term" value="P:DNA replication initiation"/>
    <property type="evidence" value="ECO:0007669"/>
    <property type="project" value="TreeGrafter"/>
</dbReference>
<feature type="domain" description="Amino acid transporter transmembrane" evidence="15">
    <location>
        <begin position="658"/>
        <end position="994"/>
    </location>
</feature>
<evidence type="ECO:0000256" key="13">
    <source>
        <dbReference type="SAM" id="MobiDB-lite"/>
    </source>
</evidence>
<evidence type="ECO:0000313" key="18">
    <source>
        <dbReference type="EMBL" id="RXH72236.1"/>
    </source>
</evidence>
<dbReference type="Pfam" id="PF04042">
    <property type="entry name" value="DNA_pol_E_B"/>
    <property type="match status" value="1"/>
</dbReference>
<feature type="transmembrane region" description="Helical" evidence="14">
    <location>
        <begin position="661"/>
        <end position="680"/>
    </location>
</feature>
<feature type="transmembrane region" description="Helical" evidence="14">
    <location>
        <begin position="891"/>
        <end position="913"/>
    </location>
</feature>
<keyword evidence="7" id="KW-0235">DNA replication</keyword>
<dbReference type="InterPro" id="IPR002110">
    <property type="entry name" value="Ankyrin_rpt"/>
</dbReference>
<dbReference type="Gene3D" id="1.20.1740.10">
    <property type="entry name" value="Amino acid/polyamine transporter I"/>
    <property type="match status" value="1"/>
</dbReference>
<feature type="repeat" description="ANK" evidence="12">
    <location>
        <begin position="220"/>
        <end position="252"/>
    </location>
</feature>
<dbReference type="GO" id="GO:0016020">
    <property type="term" value="C:membrane"/>
    <property type="evidence" value="ECO:0007669"/>
    <property type="project" value="UniProtKB-SubCell"/>
</dbReference>
<evidence type="ECO:0000256" key="4">
    <source>
        <dbReference type="ARBA" id="ARBA00018596"/>
    </source>
</evidence>
<comment type="subcellular location">
    <subcellularLocation>
        <location evidence="2">Membrane</location>
    </subcellularLocation>
    <subcellularLocation>
        <location evidence="1">Nucleus</location>
    </subcellularLocation>
</comment>
<feature type="compositionally biased region" description="Polar residues" evidence="13">
    <location>
        <begin position="1135"/>
        <end position="1155"/>
    </location>
</feature>
<evidence type="ECO:0000256" key="14">
    <source>
        <dbReference type="SAM" id="Phobius"/>
    </source>
</evidence>
<reference evidence="18 19" key="1">
    <citation type="submission" date="2018-10" db="EMBL/GenBank/DDBJ databases">
        <title>A high-quality apple genome assembly.</title>
        <authorList>
            <person name="Hu J."/>
        </authorList>
    </citation>
    <scope>NUCLEOTIDE SEQUENCE [LARGE SCALE GENOMIC DNA]</scope>
    <source>
        <strain evidence="19">cv. HFTH1</strain>
        <tissue evidence="18">Young leaf</tissue>
    </source>
</reference>
<dbReference type="PANTHER" id="PTHR23061">
    <property type="entry name" value="DNA POLYMERASE 2 ALPHA 70 KDA SUBUNIT"/>
    <property type="match status" value="1"/>
</dbReference>
<dbReference type="GO" id="GO:0003677">
    <property type="term" value="F:DNA binding"/>
    <property type="evidence" value="ECO:0007669"/>
    <property type="project" value="InterPro"/>
</dbReference>
<evidence type="ECO:0000256" key="1">
    <source>
        <dbReference type="ARBA" id="ARBA00004123"/>
    </source>
</evidence>
<evidence type="ECO:0000313" key="19">
    <source>
        <dbReference type="Proteomes" id="UP000290289"/>
    </source>
</evidence>
<evidence type="ECO:0000259" key="17">
    <source>
        <dbReference type="Pfam" id="PF22062"/>
    </source>
</evidence>
<feature type="region of interest" description="Disordered" evidence="13">
    <location>
        <begin position="1127"/>
        <end position="1167"/>
    </location>
</feature>
<dbReference type="SUPFAM" id="SSF48403">
    <property type="entry name" value="Ankyrin repeat"/>
    <property type="match status" value="1"/>
</dbReference>
<dbReference type="Pfam" id="PF22062">
    <property type="entry name" value="OB_DPOA2"/>
    <property type="match status" value="1"/>
</dbReference>
<dbReference type="Proteomes" id="UP000290289">
    <property type="component" value="Chromosome 16"/>
</dbReference>
<dbReference type="SMART" id="SM00248">
    <property type="entry name" value="ANK"/>
    <property type="match status" value="9"/>
</dbReference>
<dbReference type="PROSITE" id="PS50088">
    <property type="entry name" value="ANK_REPEAT"/>
    <property type="match status" value="3"/>
</dbReference>
<organism evidence="18 19">
    <name type="scientific">Malus domestica</name>
    <name type="common">Apple</name>
    <name type="synonym">Pyrus malus</name>
    <dbReference type="NCBI Taxonomy" id="3750"/>
    <lineage>
        <taxon>Eukaryota</taxon>
        <taxon>Viridiplantae</taxon>
        <taxon>Streptophyta</taxon>
        <taxon>Embryophyta</taxon>
        <taxon>Tracheophyta</taxon>
        <taxon>Spermatophyta</taxon>
        <taxon>Magnoliopsida</taxon>
        <taxon>eudicotyledons</taxon>
        <taxon>Gunneridae</taxon>
        <taxon>Pentapetalae</taxon>
        <taxon>rosids</taxon>
        <taxon>fabids</taxon>
        <taxon>Rosales</taxon>
        <taxon>Rosaceae</taxon>
        <taxon>Amygdaloideae</taxon>
        <taxon>Maleae</taxon>
        <taxon>Malus</taxon>
    </lineage>
</organism>
<comment type="similarity">
    <text evidence="3">Belongs to the DNA polymerase alpha subunit B family.</text>
</comment>
<dbReference type="Gene3D" id="3.60.21.60">
    <property type="match status" value="2"/>
</dbReference>
<dbReference type="InterPro" id="IPR036770">
    <property type="entry name" value="Ankyrin_rpt-contain_sf"/>
</dbReference>
<evidence type="ECO:0000256" key="2">
    <source>
        <dbReference type="ARBA" id="ARBA00004370"/>
    </source>
</evidence>
<keyword evidence="19" id="KW-1185">Reference proteome</keyword>
<keyword evidence="5" id="KW-0813">Transport</keyword>
<gene>
    <name evidence="18" type="ORF">DVH24_033774</name>
</gene>
<feature type="transmembrane region" description="Helical" evidence="14">
    <location>
        <begin position="1003"/>
        <end position="1023"/>
    </location>
</feature>
<proteinExistence type="inferred from homology"/>
<dbReference type="InterPro" id="IPR013057">
    <property type="entry name" value="AA_transpt_TM"/>
</dbReference>
<keyword evidence="11" id="KW-0539">Nucleus</keyword>
<feature type="transmembrane region" description="Helical" evidence="14">
    <location>
        <begin position="929"/>
        <end position="951"/>
    </location>
</feature>
<feature type="transmembrane region" description="Helical" evidence="14">
    <location>
        <begin position="781"/>
        <end position="798"/>
    </location>
</feature>
<dbReference type="InterPro" id="IPR016722">
    <property type="entry name" value="DNA_pol_alpha_bsu"/>
</dbReference>
<evidence type="ECO:0000256" key="3">
    <source>
        <dbReference type="ARBA" id="ARBA00007299"/>
    </source>
</evidence>
<keyword evidence="12" id="KW-0040">ANK repeat</keyword>
<dbReference type="GO" id="GO:0005658">
    <property type="term" value="C:alpha DNA polymerase:primase complex"/>
    <property type="evidence" value="ECO:0007669"/>
    <property type="project" value="TreeGrafter"/>
</dbReference>
<keyword evidence="10 14" id="KW-0472">Membrane</keyword>
<protein>
    <recommendedName>
        <fullName evidence="4">DNA polymerase alpha subunit B</fullName>
    </recommendedName>
</protein>
<dbReference type="InterPro" id="IPR007185">
    <property type="entry name" value="DNA_pol_a/d/e_bsu"/>
</dbReference>
<feature type="region of interest" description="Disordered" evidence="13">
    <location>
        <begin position="623"/>
        <end position="645"/>
    </location>
</feature>
<feature type="repeat" description="ANK" evidence="12">
    <location>
        <begin position="253"/>
        <end position="285"/>
    </location>
</feature>
<feature type="domain" description="DNA polymerase alpha subunit B OB" evidence="17">
    <location>
        <begin position="1240"/>
        <end position="1341"/>
    </location>
</feature>
<dbReference type="Gene3D" id="1.25.40.20">
    <property type="entry name" value="Ankyrin repeat-containing domain"/>
    <property type="match status" value="1"/>
</dbReference>
<evidence type="ECO:0000256" key="12">
    <source>
        <dbReference type="PROSITE-ProRule" id="PRU00023"/>
    </source>
</evidence>
<keyword evidence="6 14" id="KW-0812">Transmembrane</keyword>
<evidence type="ECO:0000259" key="16">
    <source>
        <dbReference type="Pfam" id="PF04042"/>
    </source>
</evidence>
<dbReference type="InterPro" id="IPR054300">
    <property type="entry name" value="OB_DPOA2"/>
</dbReference>
<feature type="region of interest" description="Disordered" evidence="13">
    <location>
        <begin position="567"/>
        <end position="586"/>
    </location>
</feature>
<feature type="transmembrane region" description="Helical" evidence="14">
    <location>
        <begin position="972"/>
        <end position="991"/>
    </location>
</feature>
<feature type="transmembrane region" description="Helical" evidence="14">
    <location>
        <begin position="687"/>
        <end position="708"/>
    </location>
</feature>
<evidence type="ECO:0000256" key="9">
    <source>
        <dbReference type="ARBA" id="ARBA00022989"/>
    </source>
</evidence>
<evidence type="ECO:0000256" key="10">
    <source>
        <dbReference type="ARBA" id="ARBA00023136"/>
    </source>
</evidence>
<evidence type="ECO:0000256" key="5">
    <source>
        <dbReference type="ARBA" id="ARBA00022448"/>
    </source>
</evidence>
<evidence type="ECO:0000256" key="6">
    <source>
        <dbReference type="ARBA" id="ARBA00022692"/>
    </source>
</evidence>
<keyword evidence="9 14" id="KW-1133">Transmembrane helix</keyword>
<comment type="caution">
    <text evidence="18">The sequence shown here is derived from an EMBL/GenBank/DDBJ whole genome shotgun (WGS) entry which is preliminary data.</text>
</comment>
<feature type="transmembrane region" description="Helical" evidence="14">
    <location>
        <begin position="737"/>
        <end position="760"/>
    </location>
</feature>
<dbReference type="EMBL" id="RDQH01000342">
    <property type="protein sequence ID" value="RXH72236.1"/>
    <property type="molecule type" value="Genomic_DNA"/>
</dbReference>
<feature type="compositionally biased region" description="Low complexity" evidence="13">
    <location>
        <begin position="546"/>
        <end position="556"/>
    </location>
</feature>
<dbReference type="STRING" id="3750.A0A498HL77"/>
<feature type="domain" description="DNA polymerase alpha/delta/epsilon subunit B" evidence="16">
    <location>
        <begin position="1380"/>
        <end position="1535"/>
    </location>
</feature>
<evidence type="ECO:0000256" key="8">
    <source>
        <dbReference type="ARBA" id="ARBA00022970"/>
    </source>
</evidence>
<feature type="compositionally biased region" description="Polar residues" evidence="13">
    <location>
        <begin position="532"/>
        <end position="544"/>
    </location>
</feature>
<dbReference type="FunFam" id="3.60.21.60:FF:000004">
    <property type="entry name" value="DNA polymerase alpha subunit B"/>
    <property type="match status" value="1"/>
</dbReference>
<dbReference type="GO" id="GO:0006865">
    <property type="term" value="P:amino acid transport"/>
    <property type="evidence" value="ECO:0007669"/>
    <property type="project" value="UniProtKB-KW"/>
</dbReference>
<evidence type="ECO:0000259" key="15">
    <source>
        <dbReference type="Pfam" id="PF01490"/>
    </source>
</evidence>
<dbReference type="Pfam" id="PF12796">
    <property type="entry name" value="Ank_2"/>
    <property type="match status" value="1"/>
</dbReference>
<feature type="transmembrane region" description="Helical" evidence="14">
    <location>
        <begin position="804"/>
        <end position="826"/>
    </location>
</feature>
<name>A0A498HL77_MALDO</name>
<accession>A0A498HL77</accession>
<feature type="region of interest" description="Disordered" evidence="13">
    <location>
        <begin position="531"/>
        <end position="560"/>
    </location>
</feature>
<dbReference type="PANTHER" id="PTHR23061:SF12">
    <property type="entry name" value="DNA POLYMERASE ALPHA SUBUNIT B"/>
    <property type="match status" value="1"/>
</dbReference>
<keyword evidence="8" id="KW-0029">Amino-acid transport</keyword>
<feature type="repeat" description="ANK" evidence="12">
    <location>
        <begin position="335"/>
        <end position="357"/>
    </location>
</feature>
<dbReference type="PROSITE" id="PS50297">
    <property type="entry name" value="ANK_REP_REGION"/>
    <property type="match status" value="2"/>
</dbReference>
<evidence type="ECO:0000256" key="11">
    <source>
        <dbReference type="ARBA" id="ARBA00023242"/>
    </source>
</evidence>
<feature type="compositionally biased region" description="Basic and acidic residues" evidence="13">
    <location>
        <begin position="625"/>
        <end position="645"/>
    </location>
</feature>
<evidence type="ECO:0000256" key="7">
    <source>
        <dbReference type="ARBA" id="ARBA00022705"/>
    </source>
</evidence>
<dbReference type="Pfam" id="PF01490">
    <property type="entry name" value="Aa_trans"/>
    <property type="match status" value="1"/>
</dbReference>